<evidence type="ECO:0000313" key="11">
    <source>
        <dbReference type="EMBL" id="CAD9299398.1"/>
    </source>
</evidence>
<dbReference type="EMBL" id="HBGK01040070">
    <property type="protein sequence ID" value="CAD9299398.1"/>
    <property type="molecule type" value="Transcribed_RNA"/>
</dbReference>
<evidence type="ECO:0000256" key="1">
    <source>
        <dbReference type="ARBA" id="ARBA00004141"/>
    </source>
</evidence>
<dbReference type="SUPFAM" id="SSF103506">
    <property type="entry name" value="Mitochondrial carrier"/>
    <property type="match status" value="1"/>
</dbReference>
<keyword evidence="3 9" id="KW-0813">Transport</keyword>
<dbReference type="GO" id="GO:0016020">
    <property type="term" value="C:membrane"/>
    <property type="evidence" value="ECO:0007669"/>
    <property type="project" value="UniProtKB-SubCell"/>
</dbReference>
<evidence type="ECO:0000256" key="4">
    <source>
        <dbReference type="ARBA" id="ARBA00022692"/>
    </source>
</evidence>
<dbReference type="PROSITE" id="PS50920">
    <property type="entry name" value="SOLCAR"/>
    <property type="match status" value="3"/>
</dbReference>
<keyword evidence="4 8" id="KW-0812">Transmembrane</keyword>
<evidence type="ECO:0000256" key="5">
    <source>
        <dbReference type="ARBA" id="ARBA00022737"/>
    </source>
</evidence>
<evidence type="ECO:0000256" key="10">
    <source>
        <dbReference type="SAM" id="Phobius"/>
    </source>
</evidence>
<dbReference type="AlphaFoldDB" id="A0A7S1VGQ1"/>
<organism evidence="11">
    <name type="scientific">Grammatophora oceanica</name>
    <dbReference type="NCBI Taxonomy" id="210454"/>
    <lineage>
        <taxon>Eukaryota</taxon>
        <taxon>Sar</taxon>
        <taxon>Stramenopiles</taxon>
        <taxon>Ochrophyta</taxon>
        <taxon>Bacillariophyta</taxon>
        <taxon>Fragilariophyceae</taxon>
        <taxon>Fragilariophycidae</taxon>
        <taxon>Rhabdonematales</taxon>
        <taxon>Grammatophoraceae</taxon>
        <taxon>Grammatophora</taxon>
    </lineage>
</organism>
<evidence type="ECO:0000256" key="6">
    <source>
        <dbReference type="ARBA" id="ARBA00022989"/>
    </source>
</evidence>
<keyword evidence="7 8" id="KW-0472">Membrane</keyword>
<dbReference type="Gene3D" id="1.50.40.10">
    <property type="entry name" value="Mitochondrial carrier domain"/>
    <property type="match status" value="2"/>
</dbReference>
<comment type="subcellular location">
    <subcellularLocation>
        <location evidence="1">Membrane</location>
        <topology evidence="1">Multi-pass membrane protein</topology>
    </subcellularLocation>
</comment>
<keyword evidence="5" id="KW-0677">Repeat</keyword>
<dbReference type="Pfam" id="PF00153">
    <property type="entry name" value="Mito_carr"/>
    <property type="match status" value="3"/>
</dbReference>
<reference evidence="11" key="1">
    <citation type="submission" date="2021-01" db="EMBL/GenBank/DDBJ databases">
        <authorList>
            <person name="Corre E."/>
            <person name="Pelletier E."/>
            <person name="Niang G."/>
            <person name="Scheremetjew M."/>
            <person name="Finn R."/>
            <person name="Kale V."/>
            <person name="Holt S."/>
            <person name="Cochrane G."/>
            <person name="Meng A."/>
            <person name="Brown T."/>
            <person name="Cohen L."/>
        </authorList>
    </citation>
    <scope>NUCLEOTIDE SEQUENCE</scope>
    <source>
        <strain evidence="11">CCMP 410</strain>
    </source>
</reference>
<protein>
    <recommendedName>
        <fullName evidence="12">Mitochondrial carrier protein</fullName>
    </recommendedName>
</protein>
<evidence type="ECO:0008006" key="12">
    <source>
        <dbReference type="Google" id="ProtNLM"/>
    </source>
</evidence>
<proteinExistence type="inferred from homology"/>
<feature type="repeat" description="Solcar" evidence="8">
    <location>
        <begin position="102"/>
        <end position="193"/>
    </location>
</feature>
<accession>A0A7S1VGQ1</accession>
<name>A0A7S1VGQ1_9STRA</name>
<evidence type="ECO:0000256" key="2">
    <source>
        <dbReference type="ARBA" id="ARBA00006375"/>
    </source>
</evidence>
<evidence type="ECO:0000256" key="9">
    <source>
        <dbReference type="RuleBase" id="RU000488"/>
    </source>
</evidence>
<keyword evidence="6 10" id="KW-1133">Transmembrane helix</keyword>
<sequence length="313" mass="34434">MVGSSEHESIRNSPVLHNALGSASAGIIARLFTHPLDTAKARLMNQSSSFRGPADVFRTTLATEGFRGLYRGFGTVLIGGTPGTMLYLCSYDFIKQSAQNNEEFYVHFSAGMLAEAIACVVYVPVDVIKERLQVQSPASTKDGISYKNGWDALIKIQQTEGIRGIYRGYGATLASFGPFSALYFMFYEQLKMESTKRLDLDRQDLPFHWTVGCTCAAGAVASWLTSPLDMAKLRLQVQRAAQHNLTTSNTTADLTYNGMIQCLQSAYKIGGVKELFRGAGARVLHFAPATTITMTCFETFRTFFARSLSSTER</sequence>
<dbReference type="InterPro" id="IPR018108">
    <property type="entry name" value="MCP_transmembrane"/>
</dbReference>
<feature type="repeat" description="Solcar" evidence="8">
    <location>
        <begin position="13"/>
        <end position="97"/>
    </location>
</feature>
<feature type="transmembrane region" description="Helical" evidence="10">
    <location>
        <begin position="206"/>
        <end position="225"/>
    </location>
</feature>
<dbReference type="InterPro" id="IPR023395">
    <property type="entry name" value="MCP_dom_sf"/>
</dbReference>
<evidence type="ECO:0000256" key="7">
    <source>
        <dbReference type="ARBA" id="ARBA00023136"/>
    </source>
</evidence>
<evidence type="ECO:0000256" key="3">
    <source>
        <dbReference type="ARBA" id="ARBA00022448"/>
    </source>
</evidence>
<feature type="transmembrane region" description="Helical" evidence="10">
    <location>
        <begin position="104"/>
        <end position="125"/>
    </location>
</feature>
<feature type="repeat" description="Solcar" evidence="8">
    <location>
        <begin position="209"/>
        <end position="303"/>
    </location>
</feature>
<feature type="transmembrane region" description="Helical" evidence="10">
    <location>
        <begin position="165"/>
        <end position="186"/>
    </location>
</feature>
<gene>
    <name evidence="11" type="ORF">GOCE00092_LOCUS20928</name>
</gene>
<evidence type="ECO:0000256" key="8">
    <source>
        <dbReference type="PROSITE-ProRule" id="PRU00282"/>
    </source>
</evidence>
<comment type="similarity">
    <text evidence="2 9">Belongs to the mitochondrial carrier (TC 2.A.29) family.</text>
</comment>
<dbReference type="PANTHER" id="PTHR45667">
    <property type="entry name" value="S-ADENOSYLMETHIONINE MITOCHONDRIAL CARRIER PROTEIN"/>
    <property type="match status" value="1"/>
</dbReference>